<dbReference type="Gene3D" id="2.60.40.420">
    <property type="entry name" value="Cupredoxins - blue copper proteins"/>
    <property type="match status" value="1"/>
</dbReference>
<dbReference type="EMBL" id="AP014680">
    <property type="protein sequence ID" value="BAP86372.1"/>
    <property type="molecule type" value="Genomic_DNA"/>
</dbReference>
<evidence type="ECO:0000313" key="2">
    <source>
        <dbReference type="EMBL" id="BAP86372.1"/>
    </source>
</evidence>
<dbReference type="InterPro" id="IPR008972">
    <property type="entry name" value="Cupredoxin"/>
</dbReference>
<dbReference type="RefSeq" id="WP_052467356.1">
    <property type="nucleotide sequence ID" value="NZ_AP014680.1"/>
</dbReference>
<dbReference type="AlphaFoldDB" id="A0A0A1GVT1"/>
<dbReference type="InterPro" id="IPR028096">
    <property type="entry name" value="EfeO_Cupredoxin"/>
</dbReference>
<evidence type="ECO:0000313" key="3">
    <source>
        <dbReference type="Proteomes" id="UP000031620"/>
    </source>
</evidence>
<protein>
    <submittedName>
        <fullName evidence="2">Cupredoxin family domain protein</fullName>
    </submittedName>
</protein>
<feature type="domain" description="EfeO-type cupredoxin-like" evidence="1">
    <location>
        <begin position="5"/>
        <end position="89"/>
    </location>
</feature>
<name>A0A0A1GVT1_9LACO</name>
<dbReference type="STRING" id="1291742.LOOC260_118660"/>
<sequence length="90" mass="10101">MVEKKQSIVVVVDGGYHPDTVKLTKGIPAEIIFKRISDKGCVDTIVFPKLGIKRFLPINEQQIFSINTDKAGEYQFHCGMDMAYGKVIIK</sequence>
<dbReference type="SUPFAM" id="SSF49503">
    <property type="entry name" value="Cupredoxins"/>
    <property type="match status" value="1"/>
</dbReference>
<proteinExistence type="predicted"/>
<dbReference type="Proteomes" id="UP000031620">
    <property type="component" value="Chromosome"/>
</dbReference>
<gene>
    <name evidence="2" type="ORF">LOOC260_118660</name>
</gene>
<dbReference type="HOGENOM" id="CLU_131523_1_0_9"/>
<dbReference type="KEGG" id="lho:LOOC260_118660"/>
<dbReference type="Pfam" id="PF13473">
    <property type="entry name" value="Cupredoxin_1"/>
    <property type="match status" value="1"/>
</dbReference>
<evidence type="ECO:0000259" key="1">
    <source>
        <dbReference type="Pfam" id="PF13473"/>
    </source>
</evidence>
<accession>A0A0A1GVT1</accession>
<reference evidence="2 3" key="1">
    <citation type="submission" date="2014-11" db="EMBL/GenBank/DDBJ databases">
        <title>Complete genome sequence and analysis of Lactobacillus hokkaidonensis LOOC260T.</title>
        <authorList>
            <person name="Tanizawa Y."/>
            <person name="Tohno M."/>
            <person name="Kaminuma E."/>
            <person name="Nakamura Y."/>
            <person name="Arita M."/>
        </authorList>
    </citation>
    <scope>NUCLEOTIDE SEQUENCE [LARGE SCALE GENOMIC DNA]</scope>
    <source>
        <strain evidence="2 3">LOOC260</strain>
    </source>
</reference>
<organism evidence="2 3">
    <name type="scientific">Paucilactobacillus hokkaidonensis JCM 18461</name>
    <dbReference type="NCBI Taxonomy" id="1291742"/>
    <lineage>
        <taxon>Bacteria</taxon>
        <taxon>Bacillati</taxon>
        <taxon>Bacillota</taxon>
        <taxon>Bacilli</taxon>
        <taxon>Lactobacillales</taxon>
        <taxon>Lactobacillaceae</taxon>
        <taxon>Paucilactobacillus</taxon>
    </lineage>
</organism>